<dbReference type="AlphaFoldDB" id="A0A6J4P409"/>
<accession>A0A6J4P409</accession>
<sequence length="330" mass="34941">AGGGQGAGLPPEHRRPRAAGEEDVFARPAVQRGELPAHRRVHQGVPADLHGPELRPHLPDPRHDRGRGVQRPHAARPAGGRADRQLRRRPRRGDERPEVCRDAAGGPAARRGVRPVRRGRAAGHGRLPGRGGRGRPAVGGQGAQADRAVHARRLPPGRAGARAVLDGLRPLARVRQGDRRGGAGGDPRPVPAAEGPPEGGRDLLHRVRARAGPVRARGQTDGRRLLPRVGGRGAAAVREHPRPGGPDRVRAGRVRPRPPGRQRGRRPERAAAPDRAGRRGRRPDPDGPDRRQRGRERGDGPASGERGTGGGGNDDGPGRGSSRGRGGCRL</sequence>
<feature type="non-terminal residue" evidence="2">
    <location>
        <position position="1"/>
    </location>
</feature>
<feature type="compositionally biased region" description="Basic residues" evidence="1">
    <location>
        <begin position="111"/>
        <end position="123"/>
    </location>
</feature>
<protein>
    <submittedName>
        <fullName evidence="2">Uncharacterized protein</fullName>
    </submittedName>
</protein>
<evidence type="ECO:0000256" key="1">
    <source>
        <dbReference type="SAM" id="MobiDB-lite"/>
    </source>
</evidence>
<feature type="compositionally biased region" description="Basic and acidic residues" evidence="1">
    <location>
        <begin position="265"/>
        <end position="299"/>
    </location>
</feature>
<evidence type="ECO:0000313" key="2">
    <source>
        <dbReference type="EMBL" id="CAA9403058.1"/>
    </source>
</evidence>
<gene>
    <name evidence="2" type="ORF">AVDCRST_MAG64-1826</name>
</gene>
<feature type="region of interest" description="Disordered" evidence="1">
    <location>
        <begin position="1"/>
        <end position="330"/>
    </location>
</feature>
<reference evidence="2" key="1">
    <citation type="submission" date="2020-02" db="EMBL/GenBank/DDBJ databases">
        <authorList>
            <person name="Meier V. D."/>
        </authorList>
    </citation>
    <scope>NUCLEOTIDE SEQUENCE</scope>
    <source>
        <strain evidence="2">AVDCRST_MAG64</strain>
    </source>
</reference>
<feature type="compositionally biased region" description="Gly residues" evidence="1">
    <location>
        <begin position="306"/>
        <end position="330"/>
    </location>
</feature>
<feature type="compositionally biased region" description="Basic and acidic residues" evidence="1">
    <location>
        <begin position="92"/>
        <end position="101"/>
    </location>
</feature>
<organism evidence="2">
    <name type="scientific">uncultured Phycisphaerae bacterium</name>
    <dbReference type="NCBI Taxonomy" id="904963"/>
    <lineage>
        <taxon>Bacteria</taxon>
        <taxon>Pseudomonadati</taxon>
        <taxon>Planctomycetota</taxon>
        <taxon>Phycisphaerae</taxon>
        <taxon>environmental samples</taxon>
    </lineage>
</organism>
<feature type="compositionally biased region" description="Basic residues" evidence="1">
    <location>
        <begin position="251"/>
        <end position="264"/>
    </location>
</feature>
<proteinExistence type="predicted"/>
<dbReference type="EMBL" id="CADCUQ010000417">
    <property type="protein sequence ID" value="CAA9403058.1"/>
    <property type="molecule type" value="Genomic_DNA"/>
</dbReference>
<feature type="compositionally biased region" description="Basic and acidic residues" evidence="1">
    <location>
        <begin position="50"/>
        <end position="67"/>
    </location>
</feature>
<feature type="non-terminal residue" evidence="2">
    <location>
        <position position="330"/>
    </location>
</feature>
<name>A0A6J4P409_9BACT</name>
<feature type="compositionally biased region" description="Basic and acidic residues" evidence="1">
    <location>
        <begin position="237"/>
        <end position="250"/>
    </location>
</feature>